<comment type="caution">
    <text evidence="1">The sequence shown here is derived from an EMBL/GenBank/DDBJ whole genome shotgun (WGS) entry which is preliminary data.</text>
</comment>
<evidence type="ECO:0000313" key="1">
    <source>
        <dbReference type="EMBL" id="KAK7310384.1"/>
    </source>
</evidence>
<accession>A0AAN9PUH5</accession>
<gene>
    <name evidence="1" type="ORF">RJT34_07861</name>
</gene>
<dbReference type="EMBL" id="JAYKXN010000002">
    <property type="protein sequence ID" value="KAK7310384.1"/>
    <property type="molecule type" value="Genomic_DNA"/>
</dbReference>
<organism evidence="1 2">
    <name type="scientific">Clitoria ternatea</name>
    <name type="common">Butterfly pea</name>
    <dbReference type="NCBI Taxonomy" id="43366"/>
    <lineage>
        <taxon>Eukaryota</taxon>
        <taxon>Viridiplantae</taxon>
        <taxon>Streptophyta</taxon>
        <taxon>Embryophyta</taxon>
        <taxon>Tracheophyta</taxon>
        <taxon>Spermatophyta</taxon>
        <taxon>Magnoliopsida</taxon>
        <taxon>eudicotyledons</taxon>
        <taxon>Gunneridae</taxon>
        <taxon>Pentapetalae</taxon>
        <taxon>rosids</taxon>
        <taxon>fabids</taxon>
        <taxon>Fabales</taxon>
        <taxon>Fabaceae</taxon>
        <taxon>Papilionoideae</taxon>
        <taxon>50 kb inversion clade</taxon>
        <taxon>NPAAA clade</taxon>
        <taxon>indigoferoid/millettioid clade</taxon>
        <taxon>Phaseoleae</taxon>
        <taxon>Clitoria</taxon>
    </lineage>
</organism>
<sequence length="75" mass="8907">MFLKIYKTEKRILDWMLCKYATLIEKLLDRMLCSYLFQEDFTPYAVPSPPTIDGLFTWIVQVTITNHTLVQFISI</sequence>
<dbReference type="AlphaFoldDB" id="A0AAN9PUH5"/>
<name>A0AAN9PUH5_CLITE</name>
<keyword evidence="2" id="KW-1185">Reference proteome</keyword>
<proteinExistence type="predicted"/>
<protein>
    <submittedName>
        <fullName evidence="1">Uncharacterized protein</fullName>
    </submittedName>
</protein>
<dbReference type="Proteomes" id="UP001359559">
    <property type="component" value="Unassembled WGS sequence"/>
</dbReference>
<reference evidence="1 2" key="1">
    <citation type="submission" date="2024-01" db="EMBL/GenBank/DDBJ databases">
        <title>The genomes of 5 underutilized Papilionoideae crops provide insights into root nodulation and disease resistance.</title>
        <authorList>
            <person name="Yuan L."/>
        </authorList>
    </citation>
    <scope>NUCLEOTIDE SEQUENCE [LARGE SCALE GENOMIC DNA]</scope>
    <source>
        <strain evidence="1">LY-2023</strain>
        <tissue evidence="1">Leaf</tissue>
    </source>
</reference>
<evidence type="ECO:0000313" key="2">
    <source>
        <dbReference type="Proteomes" id="UP001359559"/>
    </source>
</evidence>